<dbReference type="Proteomes" id="UP000054538">
    <property type="component" value="Unassembled WGS sequence"/>
</dbReference>
<protein>
    <submittedName>
        <fullName evidence="2">Uncharacterized protein</fullName>
    </submittedName>
</protein>
<gene>
    <name evidence="2" type="ORF">PAXRUDRAFT_833624</name>
</gene>
<name>A0A0D0DGA8_9AGAM</name>
<accession>A0A0D0DGA8</accession>
<reference evidence="3" key="2">
    <citation type="submission" date="2015-01" db="EMBL/GenBank/DDBJ databases">
        <title>Evolutionary Origins and Diversification of the Mycorrhizal Mutualists.</title>
        <authorList>
            <consortium name="DOE Joint Genome Institute"/>
            <consortium name="Mycorrhizal Genomics Consortium"/>
            <person name="Kohler A."/>
            <person name="Kuo A."/>
            <person name="Nagy L.G."/>
            <person name="Floudas D."/>
            <person name="Copeland A."/>
            <person name="Barry K.W."/>
            <person name="Cichocki N."/>
            <person name="Veneault-Fourrey C."/>
            <person name="LaButti K."/>
            <person name="Lindquist E.A."/>
            <person name="Lipzen A."/>
            <person name="Lundell T."/>
            <person name="Morin E."/>
            <person name="Murat C."/>
            <person name="Riley R."/>
            <person name="Ohm R."/>
            <person name="Sun H."/>
            <person name="Tunlid A."/>
            <person name="Henrissat B."/>
            <person name="Grigoriev I.V."/>
            <person name="Hibbett D.S."/>
            <person name="Martin F."/>
        </authorList>
    </citation>
    <scope>NUCLEOTIDE SEQUENCE [LARGE SCALE GENOMIC DNA]</scope>
    <source>
        <strain evidence="3">Ve08.2h10</strain>
    </source>
</reference>
<dbReference type="AlphaFoldDB" id="A0A0D0DGA8"/>
<reference evidence="2 3" key="1">
    <citation type="submission" date="2014-04" db="EMBL/GenBank/DDBJ databases">
        <authorList>
            <consortium name="DOE Joint Genome Institute"/>
            <person name="Kuo A."/>
            <person name="Kohler A."/>
            <person name="Jargeat P."/>
            <person name="Nagy L.G."/>
            <person name="Floudas D."/>
            <person name="Copeland A."/>
            <person name="Barry K.W."/>
            <person name="Cichocki N."/>
            <person name="Veneault-Fourrey C."/>
            <person name="LaButti K."/>
            <person name="Lindquist E.A."/>
            <person name="Lipzen A."/>
            <person name="Lundell T."/>
            <person name="Morin E."/>
            <person name="Murat C."/>
            <person name="Sun H."/>
            <person name="Tunlid A."/>
            <person name="Henrissat B."/>
            <person name="Grigoriev I.V."/>
            <person name="Hibbett D.S."/>
            <person name="Martin F."/>
            <person name="Nordberg H.P."/>
            <person name="Cantor M.N."/>
            <person name="Hua S.X."/>
        </authorList>
    </citation>
    <scope>NUCLEOTIDE SEQUENCE [LARGE SCALE GENOMIC DNA]</scope>
    <source>
        <strain evidence="2 3">Ve08.2h10</strain>
    </source>
</reference>
<evidence type="ECO:0000256" key="1">
    <source>
        <dbReference type="SAM" id="MobiDB-lite"/>
    </source>
</evidence>
<organism evidence="2 3">
    <name type="scientific">Paxillus rubicundulus Ve08.2h10</name>
    <dbReference type="NCBI Taxonomy" id="930991"/>
    <lineage>
        <taxon>Eukaryota</taxon>
        <taxon>Fungi</taxon>
        <taxon>Dikarya</taxon>
        <taxon>Basidiomycota</taxon>
        <taxon>Agaricomycotina</taxon>
        <taxon>Agaricomycetes</taxon>
        <taxon>Agaricomycetidae</taxon>
        <taxon>Boletales</taxon>
        <taxon>Paxilineae</taxon>
        <taxon>Paxillaceae</taxon>
        <taxon>Paxillus</taxon>
    </lineage>
</organism>
<dbReference type="InParanoid" id="A0A0D0DGA8"/>
<evidence type="ECO:0000313" key="3">
    <source>
        <dbReference type="Proteomes" id="UP000054538"/>
    </source>
</evidence>
<dbReference type="HOGENOM" id="CLU_133939_0_0_1"/>
<sequence length="145" mass="16681">MSMHPQYSNSSPAKPFYSSLMGRSPPPKLELRPVDLTTWDDGPWGDSVFSETQPEEIDEPWPYRFKSGEPVWVCACNGQWCRGKVIGQPKKGKTRSDEGLFWCVEFRMVNRFRKWFAPLNGDIKPDNPHMRQMLEDAGCIEPETA</sequence>
<feature type="region of interest" description="Disordered" evidence="1">
    <location>
        <begin position="1"/>
        <end position="21"/>
    </location>
</feature>
<evidence type="ECO:0000313" key="2">
    <source>
        <dbReference type="EMBL" id="KIK80279.1"/>
    </source>
</evidence>
<dbReference type="EMBL" id="KN826056">
    <property type="protein sequence ID" value="KIK80279.1"/>
    <property type="molecule type" value="Genomic_DNA"/>
</dbReference>
<dbReference type="OrthoDB" id="3205170at2759"/>
<keyword evidence="3" id="KW-1185">Reference proteome</keyword>
<proteinExistence type="predicted"/>
<feature type="compositionally biased region" description="Polar residues" evidence="1">
    <location>
        <begin position="1"/>
        <end position="12"/>
    </location>
</feature>